<evidence type="ECO:0000313" key="2">
    <source>
        <dbReference type="EMBL" id="KAK7946385.1"/>
    </source>
</evidence>
<dbReference type="Gene3D" id="1.20.120.1750">
    <property type="match status" value="1"/>
</dbReference>
<accession>A0ABR1Q329</accession>
<feature type="region of interest" description="Disordered" evidence="1">
    <location>
        <begin position="14"/>
        <end position="52"/>
    </location>
</feature>
<sequence length="117" mass="13313">MFPSDMFRNIRELFRTAERQPTAPESEKEQAAAPQGRSCATNNHTIVGSKNKQQPKSCWFTTLPPCRFVVRLKQEFDSARTIRATTQKCPNPECKARIEKDGGCDVMKLHPDICETQ</sequence>
<keyword evidence="3" id="KW-1185">Reference proteome</keyword>
<protein>
    <submittedName>
        <fullName evidence="2">Ring finger protein</fullName>
    </submittedName>
</protein>
<gene>
    <name evidence="2" type="ORF">PG986_010706</name>
</gene>
<feature type="compositionally biased region" description="Polar residues" evidence="1">
    <location>
        <begin position="38"/>
        <end position="52"/>
    </location>
</feature>
<dbReference type="EMBL" id="JAQQWE010000007">
    <property type="protein sequence ID" value="KAK7946385.1"/>
    <property type="molecule type" value="Genomic_DNA"/>
</dbReference>
<dbReference type="Proteomes" id="UP001391051">
    <property type="component" value="Unassembled WGS sequence"/>
</dbReference>
<dbReference type="RefSeq" id="XP_066696419.1">
    <property type="nucleotide sequence ID" value="XM_066846928.1"/>
</dbReference>
<organism evidence="2 3">
    <name type="scientific">Apiospora aurea</name>
    <dbReference type="NCBI Taxonomy" id="335848"/>
    <lineage>
        <taxon>Eukaryota</taxon>
        <taxon>Fungi</taxon>
        <taxon>Dikarya</taxon>
        <taxon>Ascomycota</taxon>
        <taxon>Pezizomycotina</taxon>
        <taxon>Sordariomycetes</taxon>
        <taxon>Xylariomycetidae</taxon>
        <taxon>Amphisphaeriales</taxon>
        <taxon>Apiosporaceae</taxon>
        <taxon>Apiospora</taxon>
    </lineage>
</organism>
<evidence type="ECO:0000313" key="3">
    <source>
        <dbReference type="Proteomes" id="UP001391051"/>
    </source>
</evidence>
<proteinExistence type="predicted"/>
<comment type="caution">
    <text evidence="2">The sequence shown here is derived from an EMBL/GenBank/DDBJ whole genome shotgun (WGS) entry which is preliminary data.</text>
</comment>
<name>A0ABR1Q329_9PEZI</name>
<reference evidence="2 3" key="1">
    <citation type="submission" date="2023-01" db="EMBL/GenBank/DDBJ databases">
        <title>Analysis of 21 Apiospora genomes using comparative genomics revels a genus with tremendous synthesis potential of carbohydrate active enzymes and secondary metabolites.</title>
        <authorList>
            <person name="Sorensen T."/>
        </authorList>
    </citation>
    <scope>NUCLEOTIDE SEQUENCE [LARGE SCALE GENOMIC DNA]</scope>
    <source>
        <strain evidence="2 3">CBS 24483</strain>
    </source>
</reference>
<evidence type="ECO:0000256" key="1">
    <source>
        <dbReference type="SAM" id="MobiDB-lite"/>
    </source>
</evidence>
<dbReference type="GeneID" id="92079990"/>